<dbReference type="AlphaFoldDB" id="A0A0E3WGM7"/>
<dbReference type="PROSITE" id="PS51186">
    <property type="entry name" value="GNAT"/>
    <property type="match status" value="1"/>
</dbReference>
<dbReference type="GO" id="GO:0016747">
    <property type="term" value="F:acyltransferase activity, transferring groups other than amino-acyl groups"/>
    <property type="evidence" value="ECO:0007669"/>
    <property type="project" value="InterPro"/>
</dbReference>
<evidence type="ECO:0000256" key="2">
    <source>
        <dbReference type="ARBA" id="ARBA00023315"/>
    </source>
</evidence>
<gene>
    <name evidence="4" type="ORF">PRIO_1391</name>
</gene>
<accession>A0A0E3WGM7</accession>
<dbReference type="Proteomes" id="UP000033163">
    <property type="component" value="Chromosome I"/>
</dbReference>
<dbReference type="Gene3D" id="3.40.630.30">
    <property type="match status" value="1"/>
</dbReference>
<dbReference type="InterPro" id="IPR016181">
    <property type="entry name" value="Acyl_CoA_acyltransferase"/>
</dbReference>
<evidence type="ECO:0000256" key="1">
    <source>
        <dbReference type="ARBA" id="ARBA00022679"/>
    </source>
</evidence>
<keyword evidence="2" id="KW-0012">Acyltransferase</keyword>
<evidence type="ECO:0000259" key="3">
    <source>
        <dbReference type="PROSITE" id="PS51186"/>
    </source>
</evidence>
<dbReference type="CDD" id="cd04301">
    <property type="entry name" value="NAT_SF"/>
    <property type="match status" value="1"/>
</dbReference>
<dbReference type="InterPro" id="IPR050832">
    <property type="entry name" value="Bact_Acetyltransf"/>
</dbReference>
<dbReference type="PATRIC" id="fig|1073571.4.peg.1451"/>
<proteinExistence type="predicted"/>
<dbReference type="PANTHER" id="PTHR43877">
    <property type="entry name" value="AMINOALKYLPHOSPHONATE N-ACETYLTRANSFERASE-RELATED-RELATED"/>
    <property type="match status" value="1"/>
</dbReference>
<evidence type="ECO:0000313" key="5">
    <source>
        <dbReference type="Proteomes" id="UP000033163"/>
    </source>
</evidence>
<dbReference type="EMBL" id="LN831776">
    <property type="protein sequence ID" value="CQR53482.1"/>
    <property type="molecule type" value="Genomic_DNA"/>
</dbReference>
<dbReference type="STRING" id="483937.AMQ84_23065"/>
<evidence type="ECO:0000313" key="4">
    <source>
        <dbReference type="EMBL" id="CQR53482.1"/>
    </source>
</evidence>
<dbReference type="PANTHER" id="PTHR43877:SF1">
    <property type="entry name" value="ACETYLTRANSFERASE"/>
    <property type="match status" value="1"/>
</dbReference>
<dbReference type="KEGG" id="pri:PRIO_1391"/>
<sequence>MRRVGKLLNETVIRNFRQEDMAALGEFYQVVTASGPVIFWWVGEEENYENVLCAFEGNQMVAKGQVGVFNVIPNESTAENKHRIFINLKVVPGREEDVELLNGVYERLLARAVAVKETLPEGHGTLLCVGNYSTETGYHRYFQEQQGYQYLHSLYSLQRDLTQPVVEMPLTEGLDWIHWGMETREEQNQYMKLESEVWPDAPIGAERLAEYRAHPLWTAIIAREAGTRVASVMVWQEDAGGVIEDVFVREAWRRRGIARFLLAEALKYLQGHGLETASLITGTDNHSAQALYQSVGFHIESEEIRYYIEL</sequence>
<protein>
    <recommendedName>
        <fullName evidence="3">N-acetyltransferase domain-containing protein</fullName>
    </recommendedName>
</protein>
<dbReference type="InterPro" id="IPR000182">
    <property type="entry name" value="GNAT_dom"/>
</dbReference>
<keyword evidence="1" id="KW-0808">Transferase</keyword>
<organism evidence="4 5">
    <name type="scientific">Paenibacillus riograndensis SBR5</name>
    <dbReference type="NCBI Taxonomy" id="1073571"/>
    <lineage>
        <taxon>Bacteria</taxon>
        <taxon>Bacillati</taxon>
        <taxon>Bacillota</taxon>
        <taxon>Bacilli</taxon>
        <taxon>Bacillales</taxon>
        <taxon>Paenibacillaceae</taxon>
        <taxon>Paenibacillus</taxon>
        <taxon>Paenibacillus sonchi group</taxon>
    </lineage>
</organism>
<reference evidence="5" key="1">
    <citation type="submission" date="2015-03" db="EMBL/GenBank/DDBJ databases">
        <authorList>
            <person name="Wibberg D."/>
        </authorList>
    </citation>
    <scope>NUCLEOTIDE SEQUENCE [LARGE SCALE GENOMIC DNA]</scope>
</reference>
<dbReference type="SUPFAM" id="SSF55729">
    <property type="entry name" value="Acyl-CoA N-acyltransferases (Nat)"/>
    <property type="match status" value="1"/>
</dbReference>
<dbReference type="HOGENOM" id="CLU_890942_0_0_9"/>
<dbReference type="Pfam" id="PF00583">
    <property type="entry name" value="Acetyltransf_1"/>
    <property type="match status" value="1"/>
</dbReference>
<name>A0A0E3WGM7_9BACL</name>
<feature type="domain" description="N-acetyltransferase" evidence="3">
    <location>
        <begin position="177"/>
        <end position="310"/>
    </location>
</feature>